<dbReference type="Gene3D" id="2.40.50.100">
    <property type="match status" value="1"/>
</dbReference>
<dbReference type="GO" id="GO:1990281">
    <property type="term" value="C:efflux pump complex"/>
    <property type="evidence" value="ECO:0007669"/>
    <property type="project" value="TreeGrafter"/>
</dbReference>
<dbReference type="PANTHER" id="PTHR30469:SF37">
    <property type="entry name" value="RAGD PROTEIN"/>
    <property type="match status" value="1"/>
</dbReference>
<feature type="domain" description="CzcB-like barrel-sandwich hybrid" evidence="4">
    <location>
        <begin position="75"/>
        <end position="206"/>
    </location>
</feature>
<evidence type="ECO:0000259" key="4">
    <source>
        <dbReference type="Pfam" id="PF25973"/>
    </source>
</evidence>
<dbReference type="EMBL" id="SGXA01000007">
    <property type="protein sequence ID" value="RZS63966.1"/>
    <property type="molecule type" value="Genomic_DNA"/>
</dbReference>
<feature type="domain" description="CusB-like beta-barrel" evidence="3">
    <location>
        <begin position="224"/>
        <end position="295"/>
    </location>
</feature>
<dbReference type="AlphaFoldDB" id="A0A4Q7M7G7"/>
<dbReference type="InterPro" id="IPR058792">
    <property type="entry name" value="Beta-barrel_RND_2"/>
</dbReference>
<dbReference type="InterPro" id="IPR006143">
    <property type="entry name" value="RND_pump_MFP"/>
</dbReference>
<dbReference type="Gene3D" id="1.10.287.470">
    <property type="entry name" value="Helix hairpin bin"/>
    <property type="match status" value="1"/>
</dbReference>
<sequence>MKAINHNHLFIAGSLLLGAITISSCNSTEGKTAEKPVAAAIAATPATEVFALERGQLSTSLQLPGELTAFQQADLYAKENSYVRKIYADIGSTVSQGQLLASLDAPELNSRLAAAASRLKSQEALYTASNALYKRLFETSKTPGTISPNDLEQAEAKRDADLAQLEAAKAAYKEVTVMRDYLEIRAPFAGVVSARNVNTGAYVGPNGKTVLPLFTLQEQKHLRLAVAIPEAYTGFIQKQHDVKFQVKALPGRIFTASIKRQAGALDDRLRAERVEMDVYNNDLKLLPGMIAEVKIPFPGKDSTFIAPKSAVVNSPERVFVIRIENGKAVWVDVQKGREADGKVEIFGSLQPGDQLVKTGSEEIRNGSDVKNTKTAQ</sequence>
<dbReference type="Gene3D" id="2.40.30.170">
    <property type="match status" value="1"/>
</dbReference>
<dbReference type="Pfam" id="PF25989">
    <property type="entry name" value="YknX_C"/>
    <property type="match status" value="1"/>
</dbReference>
<proteinExistence type="inferred from homology"/>
<dbReference type="Proteomes" id="UP000293874">
    <property type="component" value="Unassembled WGS sequence"/>
</dbReference>
<dbReference type="SUPFAM" id="SSF111369">
    <property type="entry name" value="HlyD-like secretion proteins"/>
    <property type="match status" value="1"/>
</dbReference>
<dbReference type="NCBIfam" id="TIGR01730">
    <property type="entry name" value="RND_mfp"/>
    <property type="match status" value="1"/>
</dbReference>
<dbReference type="InterPro" id="IPR058647">
    <property type="entry name" value="BSH_CzcB-like"/>
</dbReference>
<protein>
    <submittedName>
        <fullName evidence="6">RND family efflux transporter MFP subunit</fullName>
    </submittedName>
</protein>
<feature type="domain" description="YknX-like C-terminal permuted SH3-like" evidence="5">
    <location>
        <begin position="307"/>
        <end position="370"/>
    </location>
</feature>
<comment type="caution">
    <text evidence="6">The sequence shown here is derived from an EMBL/GenBank/DDBJ whole genome shotgun (WGS) entry which is preliminary data.</text>
</comment>
<dbReference type="InterPro" id="IPR058637">
    <property type="entry name" value="YknX-like_C"/>
</dbReference>
<dbReference type="Gene3D" id="2.40.420.20">
    <property type="match status" value="1"/>
</dbReference>
<dbReference type="PANTHER" id="PTHR30469">
    <property type="entry name" value="MULTIDRUG RESISTANCE PROTEIN MDTA"/>
    <property type="match status" value="1"/>
</dbReference>
<feature type="region of interest" description="Disordered" evidence="2">
    <location>
        <begin position="357"/>
        <end position="376"/>
    </location>
</feature>
<evidence type="ECO:0000256" key="2">
    <source>
        <dbReference type="SAM" id="MobiDB-lite"/>
    </source>
</evidence>
<accession>A0A4Q7M7G7</accession>
<gene>
    <name evidence="6" type="ORF">EV199_6066</name>
</gene>
<reference evidence="6 7" key="1">
    <citation type="submission" date="2019-02" db="EMBL/GenBank/DDBJ databases">
        <title>Genomic Encyclopedia of Type Strains, Phase IV (KMG-IV): sequencing the most valuable type-strain genomes for metagenomic binning, comparative biology and taxonomic classification.</title>
        <authorList>
            <person name="Goeker M."/>
        </authorList>
    </citation>
    <scope>NUCLEOTIDE SEQUENCE [LARGE SCALE GENOMIC DNA]</scope>
    <source>
        <strain evidence="6 7">DSM 18116</strain>
    </source>
</reference>
<evidence type="ECO:0000259" key="3">
    <source>
        <dbReference type="Pfam" id="PF25954"/>
    </source>
</evidence>
<keyword evidence="7" id="KW-1185">Reference proteome</keyword>
<evidence type="ECO:0000256" key="1">
    <source>
        <dbReference type="ARBA" id="ARBA00009477"/>
    </source>
</evidence>
<dbReference type="OrthoDB" id="9806939at2"/>
<dbReference type="Pfam" id="PF25954">
    <property type="entry name" value="Beta-barrel_RND_2"/>
    <property type="match status" value="1"/>
</dbReference>
<feature type="compositionally biased region" description="Basic and acidic residues" evidence="2">
    <location>
        <begin position="359"/>
        <end position="376"/>
    </location>
</feature>
<comment type="similarity">
    <text evidence="1">Belongs to the membrane fusion protein (MFP) (TC 8.A.1) family.</text>
</comment>
<evidence type="ECO:0000313" key="7">
    <source>
        <dbReference type="Proteomes" id="UP000293874"/>
    </source>
</evidence>
<organism evidence="6 7">
    <name type="scientific">Pseudobacter ginsenosidimutans</name>
    <dbReference type="NCBI Taxonomy" id="661488"/>
    <lineage>
        <taxon>Bacteria</taxon>
        <taxon>Pseudomonadati</taxon>
        <taxon>Bacteroidota</taxon>
        <taxon>Chitinophagia</taxon>
        <taxon>Chitinophagales</taxon>
        <taxon>Chitinophagaceae</taxon>
        <taxon>Pseudobacter</taxon>
    </lineage>
</organism>
<name>A0A4Q7M7G7_9BACT</name>
<evidence type="ECO:0000313" key="6">
    <source>
        <dbReference type="EMBL" id="RZS63966.1"/>
    </source>
</evidence>
<dbReference type="GO" id="GO:0015562">
    <property type="term" value="F:efflux transmembrane transporter activity"/>
    <property type="evidence" value="ECO:0007669"/>
    <property type="project" value="TreeGrafter"/>
</dbReference>
<evidence type="ECO:0000259" key="5">
    <source>
        <dbReference type="Pfam" id="PF25989"/>
    </source>
</evidence>
<dbReference type="PROSITE" id="PS51257">
    <property type="entry name" value="PROKAR_LIPOPROTEIN"/>
    <property type="match status" value="1"/>
</dbReference>
<dbReference type="RefSeq" id="WP_130544534.1">
    <property type="nucleotide sequence ID" value="NZ_CP042431.1"/>
</dbReference>
<dbReference type="Pfam" id="PF25973">
    <property type="entry name" value="BSH_CzcB"/>
    <property type="match status" value="1"/>
</dbReference>